<dbReference type="CDD" id="cd07067">
    <property type="entry name" value="HP_PGM_like"/>
    <property type="match status" value="1"/>
</dbReference>
<dbReference type="OrthoDB" id="9810154at2"/>
<dbReference type="Pfam" id="PF00300">
    <property type="entry name" value="His_Phos_1"/>
    <property type="match status" value="1"/>
</dbReference>
<sequence length="170" mass="19009">MALTLILTRHAKSSWSDLGLSDHDRPLNKRGRKSAEALGAWLKEQGYLPTEVISSSARRTIETWEGMSTSLPDGVLIRREPRLYHANAHTMLDCLQGAASEVVLMLGHNPGIAEFAEKIVVDRPDHDRFWDYPTGATLIAQFDGDDWSQIRFGQAKAIDFTVPRELIPAQ</sequence>
<dbReference type="PANTHER" id="PTHR47623:SF1">
    <property type="entry name" value="OS09G0287300 PROTEIN"/>
    <property type="match status" value="1"/>
</dbReference>
<evidence type="ECO:0000313" key="3">
    <source>
        <dbReference type="Proteomes" id="UP000606730"/>
    </source>
</evidence>
<protein>
    <submittedName>
        <fullName evidence="2">Phosphoglycerate mutase</fullName>
    </submittedName>
</protein>
<reference evidence="2" key="2">
    <citation type="submission" date="2020-09" db="EMBL/GenBank/DDBJ databases">
        <authorList>
            <person name="Sun Q."/>
            <person name="Zhou Y."/>
        </authorList>
    </citation>
    <scope>NUCLEOTIDE SEQUENCE</scope>
    <source>
        <strain evidence="2">CGMCC 1.16012</strain>
    </source>
</reference>
<keyword evidence="3" id="KW-1185">Reference proteome</keyword>
<dbReference type="SUPFAM" id="SSF53254">
    <property type="entry name" value="Phosphoglycerate mutase-like"/>
    <property type="match status" value="1"/>
</dbReference>
<organism evidence="2 3">
    <name type="scientific">Actibacterium pelagium</name>
    <dbReference type="NCBI Taxonomy" id="2029103"/>
    <lineage>
        <taxon>Bacteria</taxon>
        <taxon>Pseudomonadati</taxon>
        <taxon>Pseudomonadota</taxon>
        <taxon>Alphaproteobacteria</taxon>
        <taxon>Rhodobacterales</taxon>
        <taxon>Roseobacteraceae</taxon>
        <taxon>Actibacterium</taxon>
    </lineage>
</organism>
<dbReference type="Proteomes" id="UP000606730">
    <property type="component" value="Unassembled WGS sequence"/>
</dbReference>
<accession>A0A917A9D0</accession>
<proteinExistence type="predicted"/>
<name>A0A917A9D0_9RHOB</name>
<dbReference type="SMART" id="SM00855">
    <property type="entry name" value="PGAM"/>
    <property type="match status" value="1"/>
</dbReference>
<gene>
    <name evidence="2" type="ORF">GCM10011517_00520</name>
</gene>
<evidence type="ECO:0000256" key="1">
    <source>
        <dbReference type="PIRSR" id="PIRSR613078-2"/>
    </source>
</evidence>
<dbReference type="Gene3D" id="3.40.50.1240">
    <property type="entry name" value="Phosphoglycerate mutase-like"/>
    <property type="match status" value="1"/>
</dbReference>
<reference evidence="2" key="1">
    <citation type="journal article" date="2014" name="Int. J. Syst. Evol. Microbiol.">
        <title>Complete genome sequence of Corynebacterium casei LMG S-19264T (=DSM 44701T), isolated from a smear-ripened cheese.</title>
        <authorList>
            <consortium name="US DOE Joint Genome Institute (JGI-PGF)"/>
            <person name="Walter F."/>
            <person name="Albersmeier A."/>
            <person name="Kalinowski J."/>
            <person name="Ruckert C."/>
        </authorList>
    </citation>
    <scope>NUCLEOTIDE SEQUENCE</scope>
    <source>
        <strain evidence="2">CGMCC 1.16012</strain>
    </source>
</reference>
<comment type="caution">
    <text evidence="2">The sequence shown here is derived from an EMBL/GenBank/DDBJ whole genome shotgun (WGS) entry which is preliminary data.</text>
</comment>
<dbReference type="PANTHER" id="PTHR47623">
    <property type="entry name" value="OS09G0287300 PROTEIN"/>
    <property type="match status" value="1"/>
</dbReference>
<dbReference type="EMBL" id="BMKN01000001">
    <property type="protein sequence ID" value="GGE36696.1"/>
    <property type="molecule type" value="Genomic_DNA"/>
</dbReference>
<feature type="binding site" evidence="1">
    <location>
        <position position="59"/>
    </location>
    <ligand>
        <name>substrate</name>
    </ligand>
</feature>
<dbReference type="AlphaFoldDB" id="A0A917A9D0"/>
<dbReference type="RefSeq" id="WP_095596982.1">
    <property type="nucleotide sequence ID" value="NZ_BMKN01000001.1"/>
</dbReference>
<evidence type="ECO:0000313" key="2">
    <source>
        <dbReference type="EMBL" id="GGE36696.1"/>
    </source>
</evidence>
<dbReference type="InterPro" id="IPR029033">
    <property type="entry name" value="His_PPase_superfam"/>
</dbReference>
<dbReference type="InterPro" id="IPR013078">
    <property type="entry name" value="His_Pase_superF_clade-1"/>
</dbReference>